<feature type="region of interest" description="Disordered" evidence="1">
    <location>
        <begin position="360"/>
        <end position="425"/>
    </location>
</feature>
<proteinExistence type="predicted"/>
<protein>
    <submittedName>
        <fullName evidence="3">Uncharacterized protein</fullName>
    </submittedName>
</protein>
<organism evidence="3 4">
    <name type="scientific">Tetranychus urticae</name>
    <name type="common">Two-spotted spider mite</name>
    <dbReference type="NCBI Taxonomy" id="32264"/>
    <lineage>
        <taxon>Eukaryota</taxon>
        <taxon>Metazoa</taxon>
        <taxon>Ecdysozoa</taxon>
        <taxon>Arthropoda</taxon>
        <taxon>Chelicerata</taxon>
        <taxon>Arachnida</taxon>
        <taxon>Acari</taxon>
        <taxon>Acariformes</taxon>
        <taxon>Trombidiformes</taxon>
        <taxon>Prostigmata</taxon>
        <taxon>Eleutherengona</taxon>
        <taxon>Raphignathae</taxon>
        <taxon>Tetranychoidea</taxon>
        <taxon>Tetranychidae</taxon>
        <taxon>Tetranychus</taxon>
    </lineage>
</organism>
<feature type="region of interest" description="Disordered" evidence="1">
    <location>
        <begin position="304"/>
        <end position="336"/>
    </location>
</feature>
<dbReference type="Proteomes" id="UP000015104">
    <property type="component" value="Unassembled WGS sequence"/>
</dbReference>
<reference evidence="3" key="2">
    <citation type="submission" date="2015-06" db="UniProtKB">
        <authorList>
            <consortium name="EnsemblMetazoa"/>
        </authorList>
    </citation>
    <scope>IDENTIFICATION</scope>
</reference>
<feature type="region of interest" description="Disordered" evidence="1">
    <location>
        <begin position="437"/>
        <end position="460"/>
    </location>
</feature>
<dbReference type="AlphaFoldDB" id="T1K5R0"/>
<evidence type="ECO:0000256" key="2">
    <source>
        <dbReference type="SAM" id="SignalP"/>
    </source>
</evidence>
<evidence type="ECO:0000313" key="4">
    <source>
        <dbReference type="Proteomes" id="UP000015104"/>
    </source>
</evidence>
<feature type="compositionally biased region" description="Polar residues" evidence="1">
    <location>
        <begin position="437"/>
        <end position="446"/>
    </location>
</feature>
<dbReference type="HOGENOM" id="CLU_594931_0_0_1"/>
<reference evidence="4" key="1">
    <citation type="submission" date="2011-08" db="EMBL/GenBank/DDBJ databases">
        <authorList>
            <person name="Rombauts S."/>
        </authorList>
    </citation>
    <scope>NUCLEOTIDE SEQUENCE</scope>
    <source>
        <strain evidence="4">London</strain>
    </source>
</reference>
<accession>T1K5R0</accession>
<dbReference type="EMBL" id="CAEY01001590">
    <property type="status" value="NOT_ANNOTATED_CDS"/>
    <property type="molecule type" value="Genomic_DNA"/>
</dbReference>
<evidence type="ECO:0000313" key="3">
    <source>
        <dbReference type="EnsemblMetazoa" id="tetur05g07180.1"/>
    </source>
</evidence>
<feature type="chain" id="PRO_5004581002" evidence="2">
    <location>
        <begin position="19"/>
        <end position="460"/>
    </location>
</feature>
<keyword evidence="4" id="KW-1185">Reference proteome</keyword>
<evidence type="ECO:0000256" key="1">
    <source>
        <dbReference type="SAM" id="MobiDB-lite"/>
    </source>
</evidence>
<feature type="compositionally biased region" description="Basic and acidic residues" evidence="1">
    <location>
        <begin position="447"/>
        <end position="460"/>
    </location>
</feature>
<feature type="compositionally biased region" description="Low complexity" evidence="1">
    <location>
        <begin position="304"/>
        <end position="331"/>
    </location>
</feature>
<keyword evidence="2" id="KW-0732">Signal</keyword>
<feature type="signal peptide" evidence="2">
    <location>
        <begin position="1"/>
        <end position="18"/>
    </location>
</feature>
<sequence length="460" mass="50548">MLPCLTFILIGLSCGVNGGYLRRRDHHLDTLLPRSSGPLDENCGCDEDGNQRHQHRHLHEKLLSLNSSPKVLLPRSQSLNVKPNEPLNNGNFVFPLRPESVSLRESVLTTSEARPSREFNFPNVSPRQAKVNEYFYKSDPGHELMSPYTLKGKDGRLYSNYRPDSQVPDEHLPTAAAGVVPQYMPTPEANHQSPMNRRVARSLMPSEMFMGPPPPSNPQARPEMELPVKRNDASELMYPSDFGFASASFPRPNSPASGVPPPPMWNSFSQMSLPQWSSSNLSPVPVRLQGLSANGLSSNPLLSGASPVASPGSVSAQSNPNVSPNSGNSGVALPGQHPQMNMHNWYNFLNQPFYGPPMMNPFQTMGANPMDPSQPAGSPAKSTNGSSTEKEKNSTTEESSSSNDESAKPNNRRQRLLNQLNNLSRVPLENLRNFFQRVTSTTSTTESPKDNESKAKQIND</sequence>
<name>T1K5R0_TETUR</name>
<dbReference type="EnsemblMetazoa" id="tetur05g07180.1">
    <property type="protein sequence ID" value="tetur05g07180.1"/>
    <property type="gene ID" value="tetur05g07180"/>
</dbReference>